<organism evidence="2 3">
    <name type="scientific">Helicobacter pylori</name>
    <name type="common">Campylobacter pylori</name>
    <dbReference type="NCBI Taxonomy" id="210"/>
    <lineage>
        <taxon>Bacteria</taxon>
        <taxon>Pseudomonadati</taxon>
        <taxon>Campylobacterota</taxon>
        <taxon>Epsilonproteobacteria</taxon>
        <taxon>Campylobacterales</taxon>
        <taxon>Helicobacteraceae</taxon>
        <taxon>Helicobacter</taxon>
    </lineage>
</organism>
<accession>A0AAW9KED5</accession>
<feature type="coiled-coil region" evidence="1">
    <location>
        <begin position="3"/>
        <end position="126"/>
    </location>
</feature>
<protein>
    <recommendedName>
        <fullName evidence="4">MobD</fullName>
    </recommendedName>
</protein>
<dbReference type="Proteomes" id="UP001294612">
    <property type="component" value="Unassembled WGS sequence"/>
</dbReference>
<keyword evidence="1" id="KW-0175">Coiled coil</keyword>
<reference evidence="2" key="1">
    <citation type="submission" date="2023-10" db="EMBL/GenBank/DDBJ databases">
        <title>First insite into the whole-genome sequence variations in clarithromycin resistant Helicobacter pylori clinical isolates in Russia.</title>
        <authorList>
            <person name="Starkova D.A."/>
            <person name="Svarval A.V."/>
            <person name="Polev D.E."/>
            <person name="Saitova A.T."/>
            <person name="Gladyshev N.S."/>
            <person name="Egorova S.A."/>
        </authorList>
    </citation>
    <scope>NUCLEOTIDE SEQUENCE</scope>
    <source>
        <strain evidence="2">HP290</strain>
    </source>
</reference>
<dbReference type="InterPro" id="IPR027267">
    <property type="entry name" value="AH/BAR_dom_sf"/>
</dbReference>
<evidence type="ECO:0000313" key="2">
    <source>
        <dbReference type="EMBL" id="MDZ7551552.1"/>
    </source>
</evidence>
<proteinExistence type="predicted"/>
<dbReference type="SUPFAM" id="SSF103657">
    <property type="entry name" value="BAR/IMD domain-like"/>
    <property type="match status" value="1"/>
</dbReference>
<evidence type="ECO:0000313" key="3">
    <source>
        <dbReference type="Proteomes" id="UP001294612"/>
    </source>
</evidence>
<dbReference type="AlphaFoldDB" id="A0AAW9KED5"/>
<name>A0AAW9KED5_HELPX</name>
<evidence type="ECO:0000256" key="1">
    <source>
        <dbReference type="SAM" id="Coils"/>
    </source>
</evidence>
<sequence length="145" mass="16839">MQNDCLNKLQSALISEVENLQNEKEILLKEKNSEIESLENDRNELLIKLEKVTAEFQKLSNDYLKLETETLNLKESYETLLQTHNTLLAKFQALERAERAKLKQVIQTLEQKEITLKNDLQSMCEQILPKTNALKPLAFSYGDTR</sequence>
<dbReference type="EMBL" id="JAXMRN010000045">
    <property type="protein sequence ID" value="MDZ7551552.1"/>
    <property type="molecule type" value="Genomic_DNA"/>
</dbReference>
<gene>
    <name evidence="2" type="ORF">RGC63_07645</name>
</gene>
<feature type="non-terminal residue" evidence="2">
    <location>
        <position position="145"/>
    </location>
</feature>
<comment type="caution">
    <text evidence="2">The sequence shown here is derived from an EMBL/GenBank/DDBJ whole genome shotgun (WGS) entry which is preliminary data.</text>
</comment>
<evidence type="ECO:0008006" key="4">
    <source>
        <dbReference type="Google" id="ProtNLM"/>
    </source>
</evidence>